<protein>
    <submittedName>
        <fullName evidence="1">Uncharacterized protein</fullName>
    </submittedName>
</protein>
<dbReference type="AlphaFoldDB" id="A0A5B8RXK5"/>
<gene>
    <name evidence="1" type="ORF">FOZ74_15050</name>
</gene>
<evidence type="ECO:0000313" key="1">
    <source>
        <dbReference type="EMBL" id="QEA14240.1"/>
    </source>
</evidence>
<accession>A0A5B8RXK5</accession>
<keyword evidence="2" id="KW-1185">Reference proteome</keyword>
<proteinExistence type="predicted"/>
<dbReference type="KEGG" id="cof:FOZ74_15050"/>
<organism evidence="1 2">
    <name type="scientific">Comamonas flocculans</name>
    <dbReference type="NCBI Taxonomy" id="2597701"/>
    <lineage>
        <taxon>Bacteria</taxon>
        <taxon>Pseudomonadati</taxon>
        <taxon>Pseudomonadota</taxon>
        <taxon>Betaproteobacteria</taxon>
        <taxon>Burkholderiales</taxon>
        <taxon>Comamonadaceae</taxon>
        <taxon>Comamonas</taxon>
    </lineage>
</organism>
<evidence type="ECO:0000313" key="2">
    <source>
        <dbReference type="Proteomes" id="UP000321199"/>
    </source>
</evidence>
<reference evidence="1 2" key="1">
    <citation type="submission" date="2019-07" db="EMBL/GenBank/DDBJ databases">
        <title>Complete genome sequence of Comamonas sp. NLF 7-7 isolated from livestock.</title>
        <authorList>
            <person name="Kim D.H."/>
            <person name="Kim J.G."/>
        </authorList>
    </citation>
    <scope>NUCLEOTIDE SEQUENCE [LARGE SCALE GENOMIC DNA]</scope>
    <source>
        <strain evidence="1 2">NLF 7-7</strain>
    </source>
</reference>
<dbReference type="Proteomes" id="UP000321199">
    <property type="component" value="Chromosome"/>
</dbReference>
<name>A0A5B8RXK5_9BURK</name>
<sequence>MDPRDAIRLLRDPAASFGNDVSMRIAACIEHQSRELAQLRQLQLQFGSHQDDRYRRLVDLMDECDAMGAHPNRAAREFAARVANFLVLDAAIEVRST</sequence>
<dbReference type="EMBL" id="CP042344">
    <property type="protein sequence ID" value="QEA14240.1"/>
    <property type="molecule type" value="Genomic_DNA"/>
</dbReference>
<dbReference type="RefSeq" id="WP_146913828.1">
    <property type="nucleotide sequence ID" value="NZ_CP042344.1"/>
</dbReference>